<protein>
    <recommendedName>
        <fullName evidence="3">Tetratricopeptide repeat protein</fullName>
    </recommendedName>
</protein>
<reference evidence="1" key="2">
    <citation type="submission" date="2021-04" db="EMBL/GenBank/DDBJ databases">
        <authorList>
            <person name="Gilroy R."/>
        </authorList>
    </citation>
    <scope>NUCLEOTIDE SEQUENCE</scope>
    <source>
        <strain evidence="1">Gambia16-554</strain>
    </source>
</reference>
<comment type="caution">
    <text evidence="1">The sequence shown here is derived from an EMBL/GenBank/DDBJ whole genome shotgun (WGS) entry which is preliminary data.</text>
</comment>
<evidence type="ECO:0008006" key="3">
    <source>
        <dbReference type="Google" id="ProtNLM"/>
    </source>
</evidence>
<proteinExistence type="predicted"/>
<evidence type="ECO:0000313" key="1">
    <source>
        <dbReference type="EMBL" id="HIZ85017.1"/>
    </source>
</evidence>
<name>A0A9D2GMX1_9BACT</name>
<sequence length="204" mass="23169">MEVRKENSIAGLEKLLEAYPWYSIARKELFLKMSAMGEEYRRDALHRAVLYLYPDYSVFRRAYILASAGRQDDIPGEDAVYSPEVEEQETGAGFGTVSETAEKADASNRKVYVVGGDYFMPEELKNVQSQDLSSLGVPAPASRTSYGDGSDFTDEAFYTETLARIYADQELYDRANEVYEKLILLYPEKSAYFATLKKDIKKHL</sequence>
<gene>
    <name evidence="1" type="ORF">IAC04_00805</name>
</gene>
<evidence type="ECO:0000313" key="2">
    <source>
        <dbReference type="Proteomes" id="UP000824115"/>
    </source>
</evidence>
<organism evidence="1 2">
    <name type="scientific">Candidatus Coprenecus stercoravium</name>
    <dbReference type="NCBI Taxonomy" id="2840735"/>
    <lineage>
        <taxon>Bacteria</taxon>
        <taxon>Pseudomonadati</taxon>
        <taxon>Bacteroidota</taxon>
        <taxon>Bacteroidia</taxon>
        <taxon>Bacteroidales</taxon>
        <taxon>Rikenellaceae</taxon>
        <taxon>Rikenellaceae incertae sedis</taxon>
        <taxon>Candidatus Coprenecus</taxon>
    </lineage>
</organism>
<dbReference type="EMBL" id="DXAW01000023">
    <property type="protein sequence ID" value="HIZ85017.1"/>
    <property type="molecule type" value="Genomic_DNA"/>
</dbReference>
<accession>A0A9D2GMX1</accession>
<reference evidence="1" key="1">
    <citation type="journal article" date="2021" name="PeerJ">
        <title>Extensive microbial diversity within the chicken gut microbiome revealed by metagenomics and culture.</title>
        <authorList>
            <person name="Gilroy R."/>
            <person name="Ravi A."/>
            <person name="Getino M."/>
            <person name="Pursley I."/>
            <person name="Horton D.L."/>
            <person name="Alikhan N.F."/>
            <person name="Baker D."/>
            <person name="Gharbi K."/>
            <person name="Hall N."/>
            <person name="Watson M."/>
            <person name="Adriaenssens E.M."/>
            <person name="Foster-Nyarko E."/>
            <person name="Jarju S."/>
            <person name="Secka A."/>
            <person name="Antonio M."/>
            <person name="Oren A."/>
            <person name="Chaudhuri R.R."/>
            <person name="La Ragione R."/>
            <person name="Hildebrand F."/>
            <person name="Pallen M.J."/>
        </authorList>
    </citation>
    <scope>NUCLEOTIDE SEQUENCE</scope>
    <source>
        <strain evidence="1">Gambia16-554</strain>
    </source>
</reference>
<dbReference type="AlphaFoldDB" id="A0A9D2GMX1"/>
<dbReference type="Proteomes" id="UP000824115">
    <property type="component" value="Unassembled WGS sequence"/>
</dbReference>